<gene>
    <name evidence="1" type="ORF">Slin15195_G109330</name>
</gene>
<name>A0A9Q9EPF2_9PEZI</name>
<proteinExistence type="predicted"/>
<dbReference type="EMBL" id="CP099427">
    <property type="protein sequence ID" value="USW57614.1"/>
    <property type="molecule type" value="Genomic_DNA"/>
</dbReference>
<dbReference type="Proteomes" id="UP001056384">
    <property type="component" value="Chromosome 10"/>
</dbReference>
<sequence length="141" mass="15491">MNTYVESSRSCIVLVAEEKVLRAAFVEERVPATFTCSDAASRGGPVCHYVKSVRECIQEKAETLLTATLDSTRSITYGFAHLDQAARLDSSSAITPRAFVEKAKDSHYQFMKASFIAVCAFRDDTVHFAEAQTRSSTLPTA</sequence>
<organism evidence="1 2">
    <name type="scientific">Septoria linicola</name>
    <dbReference type="NCBI Taxonomy" id="215465"/>
    <lineage>
        <taxon>Eukaryota</taxon>
        <taxon>Fungi</taxon>
        <taxon>Dikarya</taxon>
        <taxon>Ascomycota</taxon>
        <taxon>Pezizomycotina</taxon>
        <taxon>Dothideomycetes</taxon>
        <taxon>Dothideomycetidae</taxon>
        <taxon>Mycosphaerellales</taxon>
        <taxon>Mycosphaerellaceae</taxon>
        <taxon>Septoria</taxon>
    </lineage>
</organism>
<evidence type="ECO:0000313" key="1">
    <source>
        <dbReference type="EMBL" id="USW57614.1"/>
    </source>
</evidence>
<accession>A0A9Q9EPF2</accession>
<keyword evidence="2" id="KW-1185">Reference proteome</keyword>
<dbReference type="AlphaFoldDB" id="A0A9Q9EPF2"/>
<evidence type="ECO:0000313" key="2">
    <source>
        <dbReference type="Proteomes" id="UP001056384"/>
    </source>
</evidence>
<protein>
    <submittedName>
        <fullName evidence="1">Uncharacterized protein</fullName>
    </submittedName>
</protein>
<reference evidence="1" key="1">
    <citation type="submission" date="2022-06" db="EMBL/GenBank/DDBJ databases">
        <title>Complete genome sequences of two strains of the flax pathogen Septoria linicola.</title>
        <authorList>
            <person name="Lapalu N."/>
            <person name="Simon A."/>
            <person name="Demenou B."/>
            <person name="Paumier D."/>
            <person name="Guillot M.-P."/>
            <person name="Gout L."/>
            <person name="Valade R."/>
        </authorList>
    </citation>
    <scope>NUCLEOTIDE SEQUENCE</scope>
    <source>
        <strain evidence="1">SE15195</strain>
    </source>
</reference>